<dbReference type="AlphaFoldDB" id="A0AAV7M9J5"/>
<comment type="caution">
    <text evidence="1">The sequence shown here is derived from an EMBL/GenBank/DDBJ whole genome shotgun (WGS) entry which is preliminary data.</text>
</comment>
<keyword evidence="2" id="KW-1185">Reference proteome</keyword>
<dbReference type="Proteomes" id="UP001066276">
    <property type="component" value="Chromosome 10"/>
</dbReference>
<proteinExistence type="predicted"/>
<reference evidence="1" key="1">
    <citation type="journal article" date="2022" name="bioRxiv">
        <title>Sequencing and chromosome-scale assembly of the giantPleurodeles waltlgenome.</title>
        <authorList>
            <person name="Brown T."/>
            <person name="Elewa A."/>
            <person name="Iarovenko S."/>
            <person name="Subramanian E."/>
            <person name="Araus A.J."/>
            <person name="Petzold A."/>
            <person name="Susuki M."/>
            <person name="Suzuki K.-i.T."/>
            <person name="Hayashi T."/>
            <person name="Toyoda A."/>
            <person name="Oliveira C."/>
            <person name="Osipova E."/>
            <person name="Leigh N.D."/>
            <person name="Simon A."/>
            <person name="Yun M.H."/>
        </authorList>
    </citation>
    <scope>NUCLEOTIDE SEQUENCE</scope>
    <source>
        <strain evidence="1">20211129_DDA</strain>
        <tissue evidence="1">Liver</tissue>
    </source>
</reference>
<protein>
    <submittedName>
        <fullName evidence="1">Uncharacterized protein</fullName>
    </submittedName>
</protein>
<evidence type="ECO:0000313" key="1">
    <source>
        <dbReference type="EMBL" id="KAJ1100061.1"/>
    </source>
</evidence>
<name>A0AAV7M9J5_PLEWA</name>
<sequence length="178" mass="20855">MNYSSQHDIHMQRDFWLLLWKLLPRVQQCESLPRTYTDHSMVVLKLKLGSPHSAPFTWRFPPYSLIIVAFREELRQAIEEFFFTNIGMVDKSATVWETFKVSIRGVAISKHAGVLRSIQNSLVKLDKELATLKQQHRVMVDLGLFGDIKGKIDEYHEQAQQEVEHLGKYSVAHRYEER</sequence>
<evidence type="ECO:0000313" key="2">
    <source>
        <dbReference type="Proteomes" id="UP001066276"/>
    </source>
</evidence>
<accession>A0AAV7M9J5</accession>
<gene>
    <name evidence="1" type="ORF">NDU88_005150</name>
</gene>
<dbReference type="EMBL" id="JANPWB010000014">
    <property type="protein sequence ID" value="KAJ1100061.1"/>
    <property type="molecule type" value="Genomic_DNA"/>
</dbReference>
<organism evidence="1 2">
    <name type="scientific">Pleurodeles waltl</name>
    <name type="common">Iberian ribbed newt</name>
    <dbReference type="NCBI Taxonomy" id="8319"/>
    <lineage>
        <taxon>Eukaryota</taxon>
        <taxon>Metazoa</taxon>
        <taxon>Chordata</taxon>
        <taxon>Craniata</taxon>
        <taxon>Vertebrata</taxon>
        <taxon>Euteleostomi</taxon>
        <taxon>Amphibia</taxon>
        <taxon>Batrachia</taxon>
        <taxon>Caudata</taxon>
        <taxon>Salamandroidea</taxon>
        <taxon>Salamandridae</taxon>
        <taxon>Pleurodelinae</taxon>
        <taxon>Pleurodeles</taxon>
    </lineage>
</organism>